<feature type="binding site" evidence="1">
    <location>
        <position position="77"/>
    </location>
    <ligand>
        <name>Mg(2+)</name>
        <dbReference type="ChEBI" id="CHEBI:18420"/>
        <label>2</label>
    </ligand>
</feature>
<feature type="domain" description="PurM-like C-terminal" evidence="3">
    <location>
        <begin position="155"/>
        <end position="248"/>
    </location>
</feature>
<feature type="binding site" evidence="1">
    <location>
        <position position="223"/>
    </location>
    <ligand>
        <name>Mg(2+)</name>
        <dbReference type="ChEBI" id="CHEBI:18420"/>
        <label>5</label>
    </ligand>
</feature>
<keyword evidence="1" id="KW-0547">Nucleotide-binding</keyword>
<reference evidence="4 5" key="1">
    <citation type="submission" date="2023-02" db="EMBL/GenBank/DDBJ databases">
        <authorList>
            <person name="Liu G."/>
        </authorList>
    </citation>
    <scope>NUCLEOTIDE SEQUENCE [LARGE SCALE GENOMIC DNA]</scope>
    <source>
        <strain evidence="4 5">DSM 23008</strain>
    </source>
</reference>
<gene>
    <name evidence="1 4" type="primary">thiL</name>
    <name evidence="4" type="ORF">PQ477_03530</name>
</gene>
<dbReference type="InterPro" id="IPR016188">
    <property type="entry name" value="PurM-like_N"/>
</dbReference>
<comment type="similarity">
    <text evidence="1">Belongs to the thiamine-monophosphate kinase family.</text>
</comment>
<proteinExistence type="inferred from homology"/>
<comment type="function">
    <text evidence="1">Catalyzes the ATP-dependent phosphorylation of thiamine-monophosphate (TMP) to form thiamine-pyrophosphate (TPP), the active form of vitamin B1.</text>
</comment>
<feature type="binding site" evidence="1">
    <location>
        <position position="31"/>
    </location>
    <ligand>
        <name>Mg(2+)</name>
        <dbReference type="ChEBI" id="CHEBI:18420"/>
        <label>3</label>
    </ligand>
</feature>
<evidence type="ECO:0000256" key="1">
    <source>
        <dbReference type="HAMAP-Rule" id="MF_02128"/>
    </source>
</evidence>
<feature type="binding site" evidence="1">
    <location>
        <position position="220"/>
    </location>
    <ligand>
        <name>Mg(2+)</name>
        <dbReference type="ChEBI" id="CHEBI:18420"/>
        <label>3</label>
    </ligand>
</feature>
<dbReference type="InterPro" id="IPR006283">
    <property type="entry name" value="ThiL-like"/>
</dbReference>
<dbReference type="NCBIfam" id="TIGR01379">
    <property type="entry name" value="thiL"/>
    <property type="match status" value="1"/>
</dbReference>
<dbReference type="EC" id="2.7.4.16" evidence="1"/>
<comment type="catalytic activity">
    <reaction evidence="1">
        <text>thiamine phosphate + ATP = thiamine diphosphate + ADP</text>
        <dbReference type="Rhea" id="RHEA:15913"/>
        <dbReference type="ChEBI" id="CHEBI:30616"/>
        <dbReference type="ChEBI" id="CHEBI:37575"/>
        <dbReference type="ChEBI" id="CHEBI:58937"/>
        <dbReference type="ChEBI" id="CHEBI:456216"/>
        <dbReference type="EC" id="2.7.4.16"/>
    </reaction>
</comment>
<evidence type="ECO:0000259" key="2">
    <source>
        <dbReference type="Pfam" id="PF00586"/>
    </source>
</evidence>
<evidence type="ECO:0000313" key="5">
    <source>
        <dbReference type="Proteomes" id="UP001215143"/>
    </source>
</evidence>
<dbReference type="Proteomes" id="UP001215143">
    <property type="component" value="Chromosome"/>
</dbReference>
<comment type="miscellaneous">
    <text evidence="1">Reaction mechanism of ThiL seems to utilize a direct, inline transfer of the gamma-phosphate of ATP to TMP rather than a phosphorylated enzyme intermediate.</text>
</comment>
<keyword evidence="1 4" id="KW-0418">Kinase</keyword>
<organism evidence="4 5">
    <name type="scientific">Shouchella hunanensis</name>
    <dbReference type="NCBI Taxonomy" id="766894"/>
    <lineage>
        <taxon>Bacteria</taxon>
        <taxon>Bacillati</taxon>
        <taxon>Bacillota</taxon>
        <taxon>Bacilli</taxon>
        <taxon>Bacillales</taxon>
        <taxon>Bacillaceae</taxon>
        <taxon>Shouchella</taxon>
    </lineage>
</organism>
<keyword evidence="1" id="KW-0784">Thiamine biosynthesis</keyword>
<feature type="binding site" evidence="1">
    <location>
        <position position="77"/>
    </location>
    <ligand>
        <name>Mg(2+)</name>
        <dbReference type="ChEBI" id="CHEBI:18420"/>
        <label>4</label>
    </ligand>
</feature>
<feature type="binding site" evidence="1">
    <location>
        <position position="48"/>
    </location>
    <ligand>
        <name>Mg(2+)</name>
        <dbReference type="ChEBI" id="CHEBI:18420"/>
        <label>2</label>
    </ligand>
</feature>
<feature type="binding site" evidence="1">
    <location>
        <begin position="124"/>
        <end position="125"/>
    </location>
    <ligand>
        <name>ATP</name>
        <dbReference type="ChEBI" id="CHEBI:30616"/>
    </ligand>
</feature>
<evidence type="ECO:0000259" key="3">
    <source>
        <dbReference type="Pfam" id="PF02769"/>
    </source>
</evidence>
<feature type="binding site" evidence="1">
    <location>
        <position position="31"/>
    </location>
    <ligand>
        <name>Mg(2+)</name>
        <dbReference type="ChEBI" id="CHEBI:18420"/>
        <label>4</label>
    </ligand>
</feature>
<keyword evidence="1 4" id="KW-0808">Transferase</keyword>
<feature type="binding site" evidence="1">
    <location>
        <position position="125"/>
    </location>
    <ligand>
        <name>Mg(2+)</name>
        <dbReference type="ChEBI" id="CHEBI:18420"/>
        <label>1</label>
    </ligand>
</feature>
<dbReference type="PANTHER" id="PTHR30270:SF0">
    <property type="entry name" value="THIAMINE-MONOPHOSPHATE KINASE"/>
    <property type="match status" value="1"/>
</dbReference>
<evidence type="ECO:0000313" key="4">
    <source>
        <dbReference type="EMBL" id="WDF04559.1"/>
    </source>
</evidence>
<name>A0ABY7WAC1_9BACI</name>
<dbReference type="PANTHER" id="PTHR30270">
    <property type="entry name" value="THIAMINE-MONOPHOSPHATE KINASE"/>
    <property type="match status" value="1"/>
</dbReference>
<feature type="binding site" evidence="1">
    <location>
        <position position="222"/>
    </location>
    <ligand>
        <name>ATP</name>
        <dbReference type="ChEBI" id="CHEBI:30616"/>
    </ligand>
</feature>
<dbReference type="SUPFAM" id="SSF55326">
    <property type="entry name" value="PurM N-terminal domain-like"/>
    <property type="match status" value="1"/>
</dbReference>
<dbReference type="Pfam" id="PF02769">
    <property type="entry name" value="AIRS_C"/>
    <property type="match status" value="1"/>
</dbReference>
<dbReference type="RefSeq" id="WP_274272967.1">
    <property type="nucleotide sequence ID" value="NZ_CP117834.1"/>
</dbReference>
<dbReference type="PIRSF" id="PIRSF005303">
    <property type="entry name" value="Thiam_monoph_kin"/>
    <property type="match status" value="1"/>
</dbReference>
<accession>A0ABY7WAC1</accession>
<feature type="binding site" evidence="1">
    <location>
        <position position="77"/>
    </location>
    <ligand>
        <name>Mg(2+)</name>
        <dbReference type="ChEBI" id="CHEBI:18420"/>
        <label>3</label>
    </ligand>
</feature>
<keyword evidence="1" id="KW-0479">Metal-binding</keyword>
<protein>
    <recommendedName>
        <fullName evidence="1">Thiamine-monophosphate kinase</fullName>
        <shortName evidence="1">TMP kinase</shortName>
        <shortName evidence="1">Thiamine-phosphate kinase</shortName>
        <ecNumber evidence="1">2.7.4.16</ecNumber>
    </recommendedName>
</protein>
<dbReference type="GO" id="GO:0009030">
    <property type="term" value="F:thiamine-phosphate kinase activity"/>
    <property type="evidence" value="ECO:0007669"/>
    <property type="project" value="UniProtKB-EC"/>
</dbReference>
<dbReference type="Pfam" id="PF00586">
    <property type="entry name" value="AIRS"/>
    <property type="match status" value="1"/>
</dbReference>
<dbReference type="InterPro" id="IPR036676">
    <property type="entry name" value="PurM-like_C_sf"/>
</dbReference>
<dbReference type="EMBL" id="CP117834">
    <property type="protein sequence ID" value="WDF04559.1"/>
    <property type="molecule type" value="Genomic_DNA"/>
</dbReference>
<keyword evidence="1" id="KW-0067">ATP-binding</keyword>
<feature type="domain" description="PurM-like N-terminal" evidence="2">
    <location>
        <begin position="29"/>
        <end position="143"/>
    </location>
</feature>
<dbReference type="CDD" id="cd02194">
    <property type="entry name" value="ThiL"/>
    <property type="match status" value="1"/>
</dbReference>
<dbReference type="Gene3D" id="3.30.1330.10">
    <property type="entry name" value="PurM-like, N-terminal domain"/>
    <property type="match status" value="1"/>
</dbReference>
<dbReference type="InterPro" id="IPR036921">
    <property type="entry name" value="PurM-like_N_sf"/>
</dbReference>
<feature type="binding site" evidence="1">
    <location>
        <position position="151"/>
    </location>
    <ligand>
        <name>ATP</name>
        <dbReference type="ChEBI" id="CHEBI:30616"/>
    </ligand>
</feature>
<comment type="pathway">
    <text evidence="1">Cofactor biosynthesis; thiamine diphosphate biosynthesis; thiamine diphosphate from thiamine phosphate: step 1/1.</text>
</comment>
<dbReference type="InterPro" id="IPR010918">
    <property type="entry name" value="PurM-like_C_dom"/>
</dbReference>
<feature type="binding site" evidence="1">
    <location>
        <position position="107"/>
    </location>
    <ligand>
        <name>ATP</name>
        <dbReference type="ChEBI" id="CHEBI:30616"/>
    </ligand>
</feature>
<dbReference type="Gene3D" id="3.90.650.10">
    <property type="entry name" value="PurM-like C-terminal domain"/>
    <property type="match status" value="1"/>
</dbReference>
<keyword evidence="1" id="KW-0460">Magnesium</keyword>
<keyword evidence="5" id="KW-1185">Reference proteome</keyword>
<sequence>MQTLRDEFSFIKSITPTNRFQQQLTIGIGDDAAVYKTSADTEQVVCVDAMVEGIHFRKDTLSPFQIGRKALAINISDLAAMGANPMYYLVTIAIPKTWTDHELQDIYAGMNELAERYKMDLIGGDTVSSKDQLVLSVTAIGIVQEGKALKRSSAKPGDVLFVTGPIGKSAAGLELLQQKEKDKPLTDMEHSCIRAHQEPEPQISSGTYLANLGKRIALNDVSDGLSSEAMELAEASNVQIVMNEEKLNSILPDLQNVEYHQKLKWALNGGEDFQLIGTTSNETFAHLQESSPTTLFDIGFVRAGNASVIMKSANEETVLDKGGYNHFS</sequence>
<comment type="caution">
    <text evidence="1">Lacks conserved residue(s) required for the propagation of feature annotation.</text>
</comment>
<feature type="binding site" evidence="1">
    <location>
        <position position="271"/>
    </location>
    <ligand>
        <name>substrate</name>
    </ligand>
</feature>
<feature type="binding site" evidence="1">
    <location>
        <position position="324"/>
    </location>
    <ligand>
        <name>substrate</name>
    </ligand>
</feature>
<dbReference type="HAMAP" id="MF_02128">
    <property type="entry name" value="TMP_kinase"/>
    <property type="match status" value="1"/>
</dbReference>
<feature type="binding site" evidence="1">
    <location>
        <position position="55"/>
    </location>
    <ligand>
        <name>substrate</name>
    </ligand>
</feature>
<dbReference type="SUPFAM" id="SSF56042">
    <property type="entry name" value="PurM C-terminal domain-like"/>
    <property type="match status" value="1"/>
</dbReference>
<feature type="binding site" evidence="1">
    <location>
        <position position="48"/>
    </location>
    <ligand>
        <name>Mg(2+)</name>
        <dbReference type="ChEBI" id="CHEBI:18420"/>
        <label>1</label>
    </ligand>
</feature>